<dbReference type="SUPFAM" id="SSF47473">
    <property type="entry name" value="EF-hand"/>
    <property type="match status" value="1"/>
</dbReference>
<dbReference type="AlphaFoldDB" id="A0A1J4JRU5"/>
<name>A0A1J4JRU5_9EUKA</name>
<accession>A0A1J4JRU5</accession>
<dbReference type="Proteomes" id="UP000179807">
    <property type="component" value="Unassembled WGS sequence"/>
</dbReference>
<reference evidence="2" key="1">
    <citation type="submission" date="2016-10" db="EMBL/GenBank/DDBJ databases">
        <authorList>
            <person name="Benchimol M."/>
            <person name="Almeida L.G."/>
            <person name="Vasconcelos A.T."/>
            <person name="Perreira-Neves A."/>
            <person name="Rosa I.A."/>
            <person name="Tasca T."/>
            <person name="Bogo M.R."/>
            <person name="de Souza W."/>
        </authorList>
    </citation>
    <scope>NUCLEOTIDE SEQUENCE [LARGE SCALE GENOMIC DNA]</scope>
    <source>
        <strain evidence="2">K</strain>
    </source>
</reference>
<evidence type="ECO:0000313" key="2">
    <source>
        <dbReference type="EMBL" id="OHT01755.1"/>
    </source>
</evidence>
<keyword evidence="3" id="KW-1185">Reference proteome</keyword>
<feature type="compositionally biased region" description="Polar residues" evidence="1">
    <location>
        <begin position="126"/>
        <end position="147"/>
    </location>
</feature>
<dbReference type="VEuPathDB" id="TrichDB:TRFO_31319"/>
<gene>
    <name evidence="2" type="ORF">TRFO_31319</name>
</gene>
<dbReference type="InterPro" id="IPR011992">
    <property type="entry name" value="EF-hand-dom_pair"/>
</dbReference>
<evidence type="ECO:0008006" key="4">
    <source>
        <dbReference type="Google" id="ProtNLM"/>
    </source>
</evidence>
<dbReference type="GeneID" id="94842573"/>
<dbReference type="OrthoDB" id="10491315at2759"/>
<evidence type="ECO:0000256" key="1">
    <source>
        <dbReference type="SAM" id="MobiDB-lite"/>
    </source>
</evidence>
<feature type="region of interest" description="Disordered" evidence="1">
    <location>
        <begin position="232"/>
        <end position="255"/>
    </location>
</feature>
<protein>
    <recommendedName>
        <fullName evidence="4">EF-hand domain-containing protein</fullName>
    </recommendedName>
</protein>
<feature type="compositionally biased region" description="Gly residues" evidence="1">
    <location>
        <begin position="234"/>
        <end position="245"/>
    </location>
</feature>
<organism evidence="2 3">
    <name type="scientific">Tritrichomonas foetus</name>
    <dbReference type="NCBI Taxonomy" id="1144522"/>
    <lineage>
        <taxon>Eukaryota</taxon>
        <taxon>Metamonada</taxon>
        <taxon>Parabasalia</taxon>
        <taxon>Tritrichomonadida</taxon>
        <taxon>Tritrichomonadidae</taxon>
        <taxon>Tritrichomonas</taxon>
    </lineage>
</organism>
<proteinExistence type="predicted"/>
<feature type="region of interest" description="Disordered" evidence="1">
    <location>
        <begin position="92"/>
        <end position="147"/>
    </location>
</feature>
<dbReference type="EMBL" id="MLAK01000896">
    <property type="protein sequence ID" value="OHT01755.1"/>
    <property type="molecule type" value="Genomic_DNA"/>
</dbReference>
<sequence length="464" mass="51182">MAEAERLNKILQDVLDRVKHRGSSSKVNWMNFSNGQPVSRAKFDSIIEKYGFPLRDGDLDLIWGNIEVKGKTMGYSDYIRFITMDKIDASKASVGPRPLTQQAPSYAEKTSTNNTYRDAGNACPRPTTNPTYSSNKNQNDYGSNQSSGTSISKILIDYKASIGKSMISIDPNFTGLISVHEFEDILQRIALVNSSDVKRLVGIYDKSNCGYFNYFMLLGDICNQSNDLPPTMSGGSGRVGSGGRSSGSTGYNDASFADDYSQRNSGMSIGYSNYSAPPADEYSAPSQSAPAGTSRINEIITTIASRMDTVYDSTQSCFQKWRGSSRALGPQEFVAGIQRDFKYNVSLDEATSVISRFSNKGILSLGDFMKMVGEGSDSIQVNYKQKCLADLTDEEKTLMHIARQGKAKGGDWQDVLERCDSCELAVQSLRSLNIYVMLNDLRPCYKKFGKNGVIQKVHEFMSQV</sequence>
<comment type="caution">
    <text evidence="2">The sequence shown here is derived from an EMBL/GenBank/DDBJ whole genome shotgun (WGS) entry which is preliminary data.</text>
</comment>
<evidence type="ECO:0000313" key="3">
    <source>
        <dbReference type="Proteomes" id="UP000179807"/>
    </source>
</evidence>
<feature type="compositionally biased region" description="Polar residues" evidence="1">
    <location>
        <begin position="99"/>
        <end position="116"/>
    </location>
</feature>
<dbReference type="RefSeq" id="XP_068354891.1">
    <property type="nucleotide sequence ID" value="XM_068507869.1"/>
</dbReference>